<keyword evidence="2 3" id="KW-0472">Membrane</keyword>
<evidence type="ECO:0000256" key="3">
    <source>
        <dbReference type="SAM" id="Phobius"/>
    </source>
</evidence>
<keyword evidence="3" id="KW-1133">Transmembrane helix</keyword>
<name>A0A1M5BU56_9CLOT</name>
<evidence type="ECO:0000313" key="5">
    <source>
        <dbReference type="Proteomes" id="UP000184245"/>
    </source>
</evidence>
<feature type="transmembrane region" description="Helical" evidence="3">
    <location>
        <begin position="357"/>
        <end position="376"/>
    </location>
</feature>
<feature type="transmembrane region" description="Helical" evidence="3">
    <location>
        <begin position="290"/>
        <end position="312"/>
    </location>
</feature>
<feature type="transmembrane region" description="Helical" evidence="3">
    <location>
        <begin position="382"/>
        <end position="400"/>
    </location>
</feature>
<reference evidence="4 5" key="1">
    <citation type="submission" date="2016-11" db="EMBL/GenBank/DDBJ databases">
        <authorList>
            <person name="Jaros S."/>
            <person name="Januszkiewicz K."/>
            <person name="Wedrychowicz H."/>
        </authorList>
    </citation>
    <scope>NUCLEOTIDE SEQUENCE [LARGE SCALE GENOMIC DNA]</scope>
    <source>
        <strain evidence="4 5">DSM 17459</strain>
    </source>
</reference>
<protein>
    <submittedName>
        <fullName evidence="4">Spore germination protein</fullName>
    </submittedName>
</protein>
<proteinExistence type="inferred from homology"/>
<dbReference type="PANTHER" id="PTHR22550">
    <property type="entry name" value="SPORE GERMINATION PROTEIN"/>
    <property type="match status" value="1"/>
</dbReference>
<dbReference type="GO" id="GO:0016020">
    <property type="term" value="C:membrane"/>
    <property type="evidence" value="ECO:0007669"/>
    <property type="project" value="InterPro"/>
</dbReference>
<sequence>MSTVSDISMHIQENEEYIRSRCENCDDIIIRPMLLGDEKKVRCLVVYIEVAVSNMMLEESVIGKLINHMWEMPRDQILEFVEDNGLGISDVKTLDTMKEAFDAMLAGNAIFFLDGYPHAIKISSKGYPDRGVQEAEAEKVLRGSNEGFGDAVKANSALVRKRLRDTRMKVKQTSVGVRSNTVVQLLYVEDLIDPGLLREIEQRLESFEIDGVTDSGIIEQLTEEVWYSPFPQFQTTERPDKAAMELLNGRILLLCDNSPVGLLLPTTYNSFLQVSEDWYNRFALVSFLRILRYLAVVLTMLFSATYLAMTNFHTQVLPTNLMLAFAESRQGVPFPSMLEVILMEVAFEMIREAGIRMPGPLGGTIGIVGGLIIGQAAVEANLVSPMVVVVVAITALSSLAIPNEEFSAPFRLIKYGMIVLGGTLGVYGIALGLYLVISHLAGLTTFHIPYLMPFVATKKERFRGEKDGILRAPIWWLRRRPIYARQEEKIRLRRRENK</sequence>
<comment type="similarity">
    <text evidence="1">Belongs to the GerABKA family.</text>
</comment>
<dbReference type="PANTHER" id="PTHR22550:SF5">
    <property type="entry name" value="LEUCINE ZIPPER PROTEIN 4"/>
    <property type="match status" value="1"/>
</dbReference>
<organism evidence="4 5">
    <name type="scientific">Lactonifactor longoviformis DSM 17459</name>
    <dbReference type="NCBI Taxonomy" id="1122155"/>
    <lineage>
        <taxon>Bacteria</taxon>
        <taxon>Bacillati</taxon>
        <taxon>Bacillota</taxon>
        <taxon>Clostridia</taxon>
        <taxon>Eubacteriales</taxon>
        <taxon>Clostridiaceae</taxon>
        <taxon>Lactonifactor</taxon>
    </lineage>
</organism>
<dbReference type="Proteomes" id="UP000184245">
    <property type="component" value="Unassembled WGS sequence"/>
</dbReference>
<accession>A0A1M5BU56</accession>
<dbReference type="EMBL" id="FQVI01000030">
    <property type="protein sequence ID" value="SHF45881.1"/>
    <property type="molecule type" value="Genomic_DNA"/>
</dbReference>
<dbReference type="GO" id="GO:0009847">
    <property type="term" value="P:spore germination"/>
    <property type="evidence" value="ECO:0007669"/>
    <property type="project" value="InterPro"/>
</dbReference>
<dbReference type="RefSeq" id="WP_072854369.1">
    <property type="nucleotide sequence ID" value="NZ_FQVI01000030.1"/>
</dbReference>
<dbReference type="PIRSF" id="PIRSF005690">
    <property type="entry name" value="GerBA"/>
    <property type="match status" value="1"/>
</dbReference>
<keyword evidence="3" id="KW-0812">Transmembrane</keyword>
<feature type="transmembrane region" description="Helical" evidence="3">
    <location>
        <begin position="412"/>
        <end position="430"/>
    </location>
</feature>
<dbReference type="STRING" id="1122155.SAMN02745158_03818"/>
<dbReference type="InterPro" id="IPR004995">
    <property type="entry name" value="Spore_Ger"/>
</dbReference>
<dbReference type="Pfam" id="PF03323">
    <property type="entry name" value="GerA"/>
    <property type="match status" value="1"/>
</dbReference>
<dbReference type="AlphaFoldDB" id="A0A1M5BU56"/>
<evidence type="ECO:0000313" key="4">
    <source>
        <dbReference type="EMBL" id="SHF45881.1"/>
    </source>
</evidence>
<gene>
    <name evidence="4" type="ORF">SAMN02745158_03818</name>
</gene>
<dbReference type="OrthoDB" id="9772630at2"/>
<keyword evidence="5" id="KW-1185">Reference proteome</keyword>
<evidence type="ECO:0000256" key="1">
    <source>
        <dbReference type="ARBA" id="ARBA00005278"/>
    </source>
</evidence>
<dbReference type="InterPro" id="IPR050768">
    <property type="entry name" value="UPF0353/GerABKA_families"/>
</dbReference>
<evidence type="ECO:0000256" key="2">
    <source>
        <dbReference type="ARBA" id="ARBA00023136"/>
    </source>
</evidence>